<dbReference type="OrthoDB" id="128989at2759"/>
<keyword evidence="2" id="KW-1185">Reference proteome</keyword>
<dbReference type="AlphaFoldDB" id="A0A225USI4"/>
<dbReference type="Proteomes" id="UP000198211">
    <property type="component" value="Unassembled WGS sequence"/>
</dbReference>
<gene>
    <name evidence="1" type="ORF">PHMEG_00033757</name>
</gene>
<reference evidence="2" key="1">
    <citation type="submission" date="2017-03" db="EMBL/GenBank/DDBJ databases">
        <title>Phytopthora megakarya and P. palmivora, two closely related causual agents of cacao black pod achieved similar genome size and gene model numbers by different mechanisms.</title>
        <authorList>
            <person name="Ali S."/>
            <person name="Shao J."/>
            <person name="Larry D.J."/>
            <person name="Kronmiller B."/>
            <person name="Shen D."/>
            <person name="Strem M.D."/>
            <person name="Melnick R.L."/>
            <person name="Guiltinan M.J."/>
            <person name="Tyler B.M."/>
            <person name="Meinhardt L.W."/>
            <person name="Bailey B.A."/>
        </authorList>
    </citation>
    <scope>NUCLEOTIDE SEQUENCE [LARGE SCALE GENOMIC DNA]</scope>
    <source>
        <strain evidence="2">zdho120</strain>
    </source>
</reference>
<name>A0A225USI4_9STRA</name>
<comment type="caution">
    <text evidence="1">The sequence shown here is derived from an EMBL/GenBank/DDBJ whole genome shotgun (WGS) entry which is preliminary data.</text>
</comment>
<organism evidence="1 2">
    <name type="scientific">Phytophthora megakarya</name>
    <dbReference type="NCBI Taxonomy" id="4795"/>
    <lineage>
        <taxon>Eukaryota</taxon>
        <taxon>Sar</taxon>
        <taxon>Stramenopiles</taxon>
        <taxon>Oomycota</taxon>
        <taxon>Peronosporomycetes</taxon>
        <taxon>Peronosporales</taxon>
        <taxon>Peronosporaceae</taxon>
        <taxon>Phytophthora</taxon>
    </lineage>
</organism>
<evidence type="ECO:0000313" key="1">
    <source>
        <dbReference type="EMBL" id="OWY96074.1"/>
    </source>
</evidence>
<proteinExistence type="predicted"/>
<sequence>MESMTNAEIVNIVPPFTLSRSIRRWNEFEEMFKSYKQQYHLKFRVRSSQLTEHYNMYALAEPSIEGCLKFMVAL</sequence>
<accession>A0A225USI4</accession>
<protein>
    <submittedName>
        <fullName evidence="1">Uncharacterized protein</fullName>
    </submittedName>
</protein>
<dbReference type="EMBL" id="NBNE01012117">
    <property type="protein sequence ID" value="OWY96074.1"/>
    <property type="molecule type" value="Genomic_DNA"/>
</dbReference>
<evidence type="ECO:0000313" key="2">
    <source>
        <dbReference type="Proteomes" id="UP000198211"/>
    </source>
</evidence>